<dbReference type="RefSeq" id="WP_212217539.1">
    <property type="nucleotide sequence ID" value="NZ_JAGUCO010000019.1"/>
</dbReference>
<dbReference type="InterPro" id="IPR051801">
    <property type="entry name" value="GH28_Enzymes"/>
</dbReference>
<dbReference type="PANTHER" id="PTHR31339">
    <property type="entry name" value="PECTIN LYASE-RELATED"/>
    <property type="match status" value="1"/>
</dbReference>
<dbReference type="InterPro" id="IPR011050">
    <property type="entry name" value="Pectin_lyase_fold/virulence"/>
</dbReference>
<dbReference type="PANTHER" id="PTHR31339:SF9">
    <property type="entry name" value="PLASMIN AND FIBRONECTIN-BINDING PROTEIN A"/>
    <property type="match status" value="1"/>
</dbReference>
<proteinExistence type="inferred from homology"/>
<protein>
    <submittedName>
        <fullName evidence="5">Glycoside hydrolase family 28 protein</fullName>
    </submittedName>
</protein>
<dbReference type="EMBL" id="JAGUCO010000019">
    <property type="protein sequence ID" value="MBS2100173.1"/>
    <property type="molecule type" value="Genomic_DNA"/>
</dbReference>
<keyword evidence="6" id="KW-1185">Reference proteome</keyword>
<evidence type="ECO:0000256" key="2">
    <source>
        <dbReference type="ARBA" id="ARBA00022801"/>
    </source>
</evidence>
<dbReference type="SUPFAM" id="SSF51126">
    <property type="entry name" value="Pectin lyase-like"/>
    <property type="match status" value="1"/>
</dbReference>
<gene>
    <name evidence="5" type="ORF">KEM10_17945</name>
</gene>
<evidence type="ECO:0000256" key="3">
    <source>
        <dbReference type="ARBA" id="ARBA00023295"/>
    </source>
</evidence>
<comment type="caution">
    <text evidence="5">The sequence shown here is derived from an EMBL/GenBank/DDBJ whole genome shotgun (WGS) entry which is preliminary data.</text>
</comment>
<reference evidence="5 6" key="1">
    <citation type="journal article" date="2015" name="Int. J. Syst. Evol. Microbiol.">
        <title>Carboxylicivirga linearis sp. nov., isolated from a sea cucumber culture pond.</title>
        <authorList>
            <person name="Wang F.Q."/>
            <person name="Zhou Y.X."/>
            <person name="Lin X.Z."/>
            <person name="Chen G.J."/>
            <person name="Du Z.J."/>
        </authorList>
    </citation>
    <scope>NUCLEOTIDE SEQUENCE [LARGE SCALE GENOMIC DNA]</scope>
    <source>
        <strain evidence="5 6">FB218</strain>
    </source>
</reference>
<dbReference type="Gene3D" id="2.160.20.10">
    <property type="entry name" value="Single-stranded right-handed beta-helix, Pectin lyase-like"/>
    <property type="match status" value="1"/>
</dbReference>
<sequence>MKLASKIKLVTSIGFLLLLMSNCGILEKSNTKQVENNKLKIINRIKLPNIGSTTFNLADYNAVSDGLTDCKPIIDSLIKVLSSRAGGKLIIPKGVFFCKGPIKMESHINLHLEDGATLLFSQNSKDYLPLQLVRWEGVEVYNYSPYIYAKDKIDIAITGKGTLNGNAEGGIATWRPLQKEAQNTLRKMGKEQIPVQEREFGEGHYLRPSFIQFFNCQNILISDITIENVPFWVVHPTYCKNITIRNININSSKINNDGIDMDSCEDALIENCVFINSGDDAIAIKSGRDNDAWRVNRPSKNIVVRNCIAEKVLHGIAFGSEMSGGIESIYVENIALKHVRGKAIQFKSNKDRGGYIRNIFIDGVYIDTTRIALYFTNDYHSYAGGNSPADYHHITIKNLICNYATDNSLNIKGLDEQPIHDVFLENFLVLKENLKSKINNVKDFNCKNVIISGEALESIVKKQ</sequence>
<evidence type="ECO:0000313" key="6">
    <source>
        <dbReference type="Proteomes" id="UP000708576"/>
    </source>
</evidence>
<dbReference type="InterPro" id="IPR012334">
    <property type="entry name" value="Pectin_lyas_fold"/>
</dbReference>
<evidence type="ECO:0000256" key="4">
    <source>
        <dbReference type="RuleBase" id="RU361169"/>
    </source>
</evidence>
<organism evidence="5 6">
    <name type="scientific">Carboxylicivirga linearis</name>
    <dbReference type="NCBI Taxonomy" id="1628157"/>
    <lineage>
        <taxon>Bacteria</taxon>
        <taxon>Pseudomonadati</taxon>
        <taxon>Bacteroidota</taxon>
        <taxon>Bacteroidia</taxon>
        <taxon>Marinilabiliales</taxon>
        <taxon>Marinilabiliaceae</taxon>
        <taxon>Carboxylicivirga</taxon>
    </lineage>
</organism>
<dbReference type="InterPro" id="IPR006626">
    <property type="entry name" value="PbH1"/>
</dbReference>
<dbReference type="Pfam" id="PF00295">
    <property type="entry name" value="Glyco_hydro_28"/>
    <property type="match status" value="1"/>
</dbReference>
<dbReference type="GO" id="GO:0016787">
    <property type="term" value="F:hydrolase activity"/>
    <property type="evidence" value="ECO:0007669"/>
    <property type="project" value="UniProtKB-KW"/>
</dbReference>
<keyword evidence="3 4" id="KW-0326">Glycosidase</keyword>
<evidence type="ECO:0000256" key="1">
    <source>
        <dbReference type="ARBA" id="ARBA00008834"/>
    </source>
</evidence>
<keyword evidence="2 4" id="KW-0378">Hydrolase</keyword>
<dbReference type="SMART" id="SM00710">
    <property type="entry name" value="PbH1"/>
    <property type="match status" value="5"/>
</dbReference>
<comment type="similarity">
    <text evidence="1 4">Belongs to the glycosyl hydrolase 28 family.</text>
</comment>
<accession>A0ABS5JZ47</accession>
<dbReference type="Proteomes" id="UP000708576">
    <property type="component" value="Unassembled WGS sequence"/>
</dbReference>
<evidence type="ECO:0000313" key="5">
    <source>
        <dbReference type="EMBL" id="MBS2100173.1"/>
    </source>
</evidence>
<dbReference type="InterPro" id="IPR000743">
    <property type="entry name" value="Glyco_hydro_28"/>
</dbReference>
<name>A0ABS5JZ47_9BACT</name>